<evidence type="ECO:0000313" key="5">
    <source>
        <dbReference type="EMBL" id="MBC5733045.1"/>
    </source>
</evidence>
<organism evidence="5 6">
    <name type="scientific">Lawsonibacter hominis</name>
    <dbReference type="NCBI Taxonomy" id="2763053"/>
    <lineage>
        <taxon>Bacteria</taxon>
        <taxon>Bacillati</taxon>
        <taxon>Bacillota</taxon>
        <taxon>Clostridia</taxon>
        <taxon>Eubacteriales</taxon>
        <taxon>Oscillospiraceae</taxon>
        <taxon>Lawsonibacter</taxon>
    </lineage>
</organism>
<dbReference type="InterPro" id="IPR049945">
    <property type="entry name" value="AAA_22"/>
</dbReference>
<evidence type="ECO:0000256" key="2">
    <source>
        <dbReference type="ARBA" id="ARBA00023125"/>
    </source>
</evidence>
<dbReference type="Pfam" id="PF13401">
    <property type="entry name" value="AAA_22"/>
    <property type="match status" value="1"/>
</dbReference>
<proteinExistence type="predicted"/>
<dbReference type="SUPFAM" id="SSF48452">
    <property type="entry name" value="TPR-like"/>
    <property type="match status" value="1"/>
</dbReference>
<dbReference type="InterPro" id="IPR036388">
    <property type="entry name" value="WH-like_DNA-bd_sf"/>
</dbReference>
<dbReference type="GO" id="GO:0016887">
    <property type="term" value="F:ATP hydrolysis activity"/>
    <property type="evidence" value="ECO:0007669"/>
    <property type="project" value="InterPro"/>
</dbReference>
<dbReference type="CDD" id="cd06170">
    <property type="entry name" value="LuxR_C_like"/>
    <property type="match status" value="1"/>
</dbReference>
<evidence type="ECO:0000256" key="1">
    <source>
        <dbReference type="ARBA" id="ARBA00023015"/>
    </source>
</evidence>
<reference evidence="5" key="1">
    <citation type="submission" date="2020-08" db="EMBL/GenBank/DDBJ databases">
        <title>Genome public.</title>
        <authorList>
            <person name="Liu C."/>
            <person name="Sun Q."/>
        </authorList>
    </citation>
    <scope>NUCLEOTIDE SEQUENCE</scope>
    <source>
        <strain evidence="5">NSJ-51</strain>
    </source>
</reference>
<dbReference type="AlphaFoldDB" id="A0A8J6JE08"/>
<dbReference type="GO" id="GO:0006355">
    <property type="term" value="P:regulation of DNA-templated transcription"/>
    <property type="evidence" value="ECO:0007669"/>
    <property type="project" value="InterPro"/>
</dbReference>
<dbReference type="PROSITE" id="PS50043">
    <property type="entry name" value="HTH_LUXR_2"/>
    <property type="match status" value="1"/>
</dbReference>
<evidence type="ECO:0000313" key="6">
    <source>
        <dbReference type="Proteomes" id="UP000661435"/>
    </source>
</evidence>
<keyword evidence="3" id="KW-0804">Transcription</keyword>
<name>A0A8J6JE08_9FIRM</name>
<accession>A0A8J6JE08</accession>
<dbReference type="Gene3D" id="1.25.40.10">
    <property type="entry name" value="Tetratricopeptide repeat domain"/>
    <property type="match status" value="1"/>
</dbReference>
<dbReference type="Gene3D" id="1.10.10.10">
    <property type="entry name" value="Winged helix-like DNA-binding domain superfamily/Winged helix DNA-binding domain"/>
    <property type="match status" value="1"/>
</dbReference>
<evidence type="ECO:0000259" key="4">
    <source>
        <dbReference type="PROSITE" id="PS50043"/>
    </source>
</evidence>
<dbReference type="RefSeq" id="WP_186906940.1">
    <property type="nucleotide sequence ID" value="NZ_JACOPP010000004.1"/>
</dbReference>
<protein>
    <recommendedName>
        <fullName evidence="4">HTH luxR-type domain-containing protein</fullName>
    </recommendedName>
</protein>
<feature type="domain" description="HTH luxR-type" evidence="4">
    <location>
        <begin position="758"/>
        <end position="820"/>
    </location>
</feature>
<dbReference type="InterPro" id="IPR016032">
    <property type="entry name" value="Sig_transdc_resp-reg_C-effctor"/>
</dbReference>
<dbReference type="PRINTS" id="PR00038">
    <property type="entry name" value="HTHLUXR"/>
</dbReference>
<dbReference type="InterPro" id="IPR019734">
    <property type="entry name" value="TPR_rpt"/>
</dbReference>
<dbReference type="Pfam" id="PF00196">
    <property type="entry name" value="GerE"/>
    <property type="match status" value="1"/>
</dbReference>
<dbReference type="InterPro" id="IPR011990">
    <property type="entry name" value="TPR-like_helical_dom_sf"/>
</dbReference>
<keyword evidence="1" id="KW-0805">Transcription regulation</keyword>
<keyword evidence="6" id="KW-1185">Reference proteome</keyword>
<dbReference type="InterPro" id="IPR027417">
    <property type="entry name" value="P-loop_NTPase"/>
</dbReference>
<dbReference type="Gene3D" id="3.40.50.300">
    <property type="entry name" value="P-loop containing nucleotide triphosphate hydrolases"/>
    <property type="match status" value="1"/>
</dbReference>
<dbReference type="PANTHER" id="PTHR44688">
    <property type="entry name" value="DNA-BINDING TRANSCRIPTIONAL ACTIVATOR DEVR_DOSR"/>
    <property type="match status" value="1"/>
</dbReference>
<dbReference type="GO" id="GO:0003677">
    <property type="term" value="F:DNA binding"/>
    <property type="evidence" value="ECO:0007669"/>
    <property type="project" value="UniProtKB-KW"/>
</dbReference>
<sequence>MEPRYFSKALREKLSHISDVPLTIVEAPAGYGKTTAIRSALEGMDQGQVCWYTAIESAQDGSFRWLCRQLERVDRTAAEGLQALGFLNRSNANRAAELFAELRAAQPLYLVIDNFQFVLGNWQPQIFSSLAELRDRNLHVIFISQSFGRLRVLLGEAHTIGRVAARDLLLGVGDVRDFAAELGLTISEGQAQAIHAKTEGWAVAVALYLQNLKSGNDVTAVCDTDTLIYELFWKKASGERRETMLRLCLFERLSMEQIEQVLAIPADRRQTLTYNFWESVPLLTYFPQRRQYFPHEILLAFLRRQLEQTDEPFRRDCYQAAGRWYRDHGQTREAVSAFYAVQDYEGVLSCELTGLLMEPICGVSYTEAARTVLRECPEPAQERYPISVLRLCYALFAGADFAAFETMLERSRRRIEARGEKALLGEWHMVAAFGDFPDVARMEAHYRQAEGLLQGVSRVFTCREPFLFGCTSMWYLFYSKPGEMMEIADRLEHMMAVYNRITGNHGAGAAELYRGEALCVQGRYDEAEIFAHRAALLSEQGQNASVTYGAALLLGINAIYQTDMLTLQKAVEYLEEKAQGYPFLQGTAINRCMVETVRGYLLALMMETDRSAKWTQGEADRLGDLTFTNFIVKTTRITDLILNKEYKRAIAGVEASLALEPKMISVATRNFMHVGLALCYLAIGKPKKAAEHLDYALTLAERDRNFTFLASFRKYLSVLFLLPSIAARHGEAIREIRKMDIHYTKAEESRIFAMLEQAQEGISGLSGRELDVARLAARGMRNREIAGQLHISEETVKAHLKTIFQKLNIDRRSRLVELLK</sequence>
<keyword evidence="2" id="KW-0238">DNA-binding</keyword>
<evidence type="ECO:0000256" key="3">
    <source>
        <dbReference type="ARBA" id="ARBA00023163"/>
    </source>
</evidence>
<comment type="caution">
    <text evidence="5">The sequence shown here is derived from an EMBL/GenBank/DDBJ whole genome shotgun (WGS) entry which is preliminary data.</text>
</comment>
<dbReference type="SUPFAM" id="SSF52540">
    <property type="entry name" value="P-loop containing nucleoside triphosphate hydrolases"/>
    <property type="match status" value="1"/>
</dbReference>
<dbReference type="Proteomes" id="UP000661435">
    <property type="component" value="Unassembled WGS sequence"/>
</dbReference>
<dbReference type="EMBL" id="JACOPP010000004">
    <property type="protein sequence ID" value="MBC5733045.1"/>
    <property type="molecule type" value="Genomic_DNA"/>
</dbReference>
<dbReference type="SMART" id="SM00421">
    <property type="entry name" value="HTH_LUXR"/>
    <property type="match status" value="1"/>
</dbReference>
<gene>
    <name evidence="5" type="ORF">H8S57_04795</name>
</gene>
<dbReference type="SMART" id="SM00028">
    <property type="entry name" value="TPR"/>
    <property type="match status" value="2"/>
</dbReference>
<dbReference type="SUPFAM" id="SSF46894">
    <property type="entry name" value="C-terminal effector domain of the bipartite response regulators"/>
    <property type="match status" value="1"/>
</dbReference>
<dbReference type="PANTHER" id="PTHR44688:SF16">
    <property type="entry name" value="DNA-BINDING TRANSCRIPTIONAL ACTIVATOR DEVR_DOSR"/>
    <property type="match status" value="1"/>
</dbReference>
<dbReference type="InterPro" id="IPR000792">
    <property type="entry name" value="Tscrpt_reg_LuxR_C"/>
</dbReference>